<dbReference type="GO" id="GO:0051287">
    <property type="term" value="F:NAD binding"/>
    <property type="evidence" value="ECO:0007669"/>
    <property type="project" value="InterPro"/>
</dbReference>
<evidence type="ECO:0000256" key="2">
    <source>
        <dbReference type="ARBA" id="ARBA00023027"/>
    </source>
</evidence>
<organism evidence="4 5">
    <name type="scientific">Dreissena polymorpha</name>
    <name type="common">Zebra mussel</name>
    <name type="synonym">Mytilus polymorpha</name>
    <dbReference type="NCBI Taxonomy" id="45954"/>
    <lineage>
        <taxon>Eukaryota</taxon>
        <taxon>Metazoa</taxon>
        <taxon>Spiralia</taxon>
        <taxon>Lophotrochozoa</taxon>
        <taxon>Mollusca</taxon>
        <taxon>Bivalvia</taxon>
        <taxon>Autobranchia</taxon>
        <taxon>Heteroconchia</taxon>
        <taxon>Euheterodonta</taxon>
        <taxon>Imparidentia</taxon>
        <taxon>Neoheterodontei</taxon>
        <taxon>Myida</taxon>
        <taxon>Dreissenoidea</taxon>
        <taxon>Dreissenidae</taxon>
        <taxon>Dreissena</taxon>
    </lineage>
</organism>
<accession>A0A9D4MYM8</accession>
<dbReference type="GO" id="GO:0016491">
    <property type="term" value="F:oxidoreductase activity"/>
    <property type="evidence" value="ECO:0007669"/>
    <property type="project" value="UniProtKB-KW"/>
</dbReference>
<dbReference type="FunFam" id="3.40.50.720:FF:000363">
    <property type="entry name" value="D-isomer specific 2-hydroxyacid dehydrogenase"/>
    <property type="match status" value="1"/>
</dbReference>
<dbReference type="InterPro" id="IPR036291">
    <property type="entry name" value="NAD(P)-bd_dom_sf"/>
</dbReference>
<protein>
    <recommendedName>
        <fullName evidence="3">D-isomer specific 2-hydroxyacid dehydrogenase NAD-binding domain-containing protein</fullName>
    </recommendedName>
</protein>
<keyword evidence="5" id="KW-1185">Reference proteome</keyword>
<reference evidence="4" key="1">
    <citation type="journal article" date="2019" name="bioRxiv">
        <title>The Genome of the Zebra Mussel, Dreissena polymorpha: A Resource for Invasive Species Research.</title>
        <authorList>
            <person name="McCartney M.A."/>
            <person name="Auch B."/>
            <person name="Kono T."/>
            <person name="Mallez S."/>
            <person name="Zhang Y."/>
            <person name="Obille A."/>
            <person name="Becker A."/>
            <person name="Abrahante J.E."/>
            <person name="Garbe J."/>
            <person name="Badalamenti J.P."/>
            <person name="Herman A."/>
            <person name="Mangelson H."/>
            <person name="Liachko I."/>
            <person name="Sullivan S."/>
            <person name="Sone E.D."/>
            <person name="Koren S."/>
            <person name="Silverstein K.A.T."/>
            <person name="Beckman K.B."/>
            <person name="Gohl D.M."/>
        </authorList>
    </citation>
    <scope>NUCLEOTIDE SEQUENCE</scope>
    <source>
        <strain evidence="4">Duluth1</strain>
        <tissue evidence="4">Whole animal</tissue>
    </source>
</reference>
<name>A0A9D4MYM8_DREPO</name>
<reference evidence="4" key="2">
    <citation type="submission" date="2020-11" db="EMBL/GenBank/DDBJ databases">
        <authorList>
            <person name="McCartney M.A."/>
            <person name="Auch B."/>
            <person name="Kono T."/>
            <person name="Mallez S."/>
            <person name="Becker A."/>
            <person name="Gohl D.M."/>
            <person name="Silverstein K.A.T."/>
            <person name="Koren S."/>
            <person name="Bechman K.B."/>
            <person name="Herman A."/>
            <person name="Abrahante J.E."/>
            <person name="Garbe J."/>
        </authorList>
    </citation>
    <scope>NUCLEOTIDE SEQUENCE</scope>
    <source>
        <strain evidence="4">Duluth1</strain>
        <tissue evidence="4">Whole animal</tissue>
    </source>
</reference>
<feature type="domain" description="D-isomer specific 2-hydroxyacid dehydrogenase NAD-binding" evidence="3">
    <location>
        <begin position="118"/>
        <end position="298"/>
    </location>
</feature>
<dbReference type="Pfam" id="PF02826">
    <property type="entry name" value="2-Hacid_dh_C"/>
    <property type="match status" value="1"/>
</dbReference>
<dbReference type="Proteomes" id="UP000828390">
    <property type="component" value="Unassembled WGS sequence"/>
</dbReference>
<comment type="caution">
    <text evidence="4">The sequence shown here is derived from an EMBL/GenBank/DDBJ whole genome shotgun (WGS) entry which is preliminary data.</text>
</comment>
<dbReference type="EMBL" id="JAIWYP010000001">
    <property type="protein sequence ID" value="KAH3886353.1"/>
    <property type="molecule type" value="Genomic_DNA"/>
</dbReference>
<evidence type="ECO:0000313" key="4">
    <source>
        <dbReference type="EMBL" id="KAH3886353.1"/>
    </source>
</evidence>
<evidence type="ECO:0000256" key="1">
    <source>
        <dbReference type="ARBA" id="ARBA00023002"/>
    </source>
</evidence>
<evidence type="ECO:0000313" key="5">
    <source>
        <dbReference type="Proteomes" id="UP000828390"/>
    </source>
</evidence>
<dbReference type="Gene3D" id="3.40.50.720">
    <property type="entry name" value="NAD(P)-binding Rossmann-like Domain"/>
    <property type="match status" value="2"/>
</dbReference>
<dbReference type="InterPro" id="IPR006140">
    <property type="entry name" value="D-isomer_DH_NAD-bd"/>
</dbReference>
<dbReference type="AlphaFoldDB" id="A0A9D4MYM8"/>
<dbReference type="SUPFAM" id="SSF51735">
    <property type="entry name" value="NAD(P)-binding Rossmann-fold domains"/>
    <property type="match status" value="1"/>
</dbReference>
<keyword evidence="2" id="KW-0520">NAD</keyword>
<dbReference type="CDD" id="cd05300">
    <property type="entry name" value="2-Hacid_dh_1"/>
    <property type="match status" value="1"/>
</dbReference>
<proteinExistence type="predicted"/>
<evidence type="ECO:0000259" key="3">
    <source>
        <dbReference type="Pfam" id="PF02826"/>
    </source>
</evidence>
<dbReference type="PANTHER" id="PTHR43333">
    <property type="entry name" value="2-HACID_DH_C DOMAIN-CONTAINING PROTEIN"/>
    <property type="match status" value="1"/>
</dbReference>
<gene>
    <name evidence="4" type="ORF">DPMN_010358</name>
</gene>
<sequence length="337" mass="37954">MSMSGLARYTPQLDIRHWCECRYQSLVDIRPSSIFGTIDAPALQNAELAEQIEYLFADVPVIAKYYKALKNVKWVHTWWNGVDGLTQHTEKENFPPTFVLTKSPGCLNATLINEYVLGYIIAHERLFFLAREQQARTQWNMAALLKTGSLADRTVGILGVGDIGKRLAEVLKGFGMTVWGLTRTPHYGEQGSPFVDEYRTTEFLPELLKNCDYVVNVLPSTPQTRNLLSGGVLEHCRHKQSVFINVGRGDVVDEENIVLAIKNKWLRGAVLDVFATEPLPASSTLWSLPDVIITPHVSGWSNSDEFGTMYADVFIENVDLYFSGQPLKNVISWKHGY</sequence>
<dbReference type="PANTHER" id="PTHR43333:SF1">
    <property type="entry name" value="D-ISOMER SPECIFIC 2-HYDROXYACID DEHYDROGENASE NAD-BINDING DOMAIN-CONTAINING PROTEIN"/>
    <property type="match status" value="1"/>
</dbReference>
<keyword evidence="1" id="KW-0560">Oxidoreductase</keyword>